<protein>
    <submittedName>
        <fullName evidence="2">FkbM family methyltransferase</fullName>
    </submittedName>
</protein>
<organism evidence="2 3">
    <name type="scientific">Glycocaulis alkaliphilus</name>
    <dbReference type="NCBI Taxonomy" id="1434191"/>
    <lineage>
        <taxon>Bacteria</taxon>
        <taxon>Pseudomonadati</taxon>
        <taxon>Pseudomonadota</taxon>
        <taxon>Alphaproteobacteria</taxon>
        <taxon>Maricaulales</taxon>
        <taxon>Maricaulaceae</taxon>
        <taxon>Glycocaulis</taxon>
    </lineage>
</organism>
<dbReference type="InterPro" id="IPR006342">
    <property type="entry name" value="FkbM_mtfrase"/>
</dbReference>
<dbReference type="NCBIfam" id="TIGR01444">
    <property type="entry name" value="fkbM_fam"/>
    <property type="match status" value="1"/>
</dbReference>
<sequence>MLFEPVEEYHPQIRATYRRLDVRIEGIAIGNCEGIAAFSVEGFEGKTDLVRASLIAEGITGAPGERKVAITTLDKYIWTNALTGPFLLKIDIDGREMDVLEGAKNMLKNCAVVIIECTGDTLAERVRTVMQSGFRLFDVVEPCYYDSAFWQCDVIFIRNDLFEEHFQQLDGSQFKPHLYATFQGYKWPWSRTVKRIADRLRNF</sequence>
<dbReference type="EMBL" id="CP018911">
    <property type="protein sequence ID" value="AZU03117.1"/>
    <property type="molecule type" value="Genomic_DNA"/>
</dbReference>
<keyword evidence="2" id="KW-0489">Methyltransferase</keyword>
<reference evidence="2 3" key="1">
    <citation type="submission" date="2016-12" db="EMBL/GenBank/DDBJ databases">
        <title>The genome of dimorphic prosthecate Glycocaulis alkaliphilus 6b-8t, isolated from crude oil dictates its adaptability in petroleum environments.</title>
        <authorList>
            <person name="Wu X.-L."/>
            <person name="Geng S."/>
        </authorList>
    </citation>
    <scope>NUCLEOTIDE SEQUENCE [LARGE SCALE GENOMIC DNA]</scope>
    <source>
        <strain evidence="2 3">6B-8</strain>
    </source>
</reference>
<dbReference type="GO" id="GO:0008171">
    <property type="term" value="F:O-methyltransferase activity"/>
    <property type="evidence" value="ECO:0007669"/>
    <property type="project" value="TreeGrafter"/>
</dbReference>
<keyword evidence="3" id="KW-1185">Reference proteome</keyword>
<dbReference type="KEGG" id="gak:X907_0570"/>
<dbReference type="InterPro" id="IPR029063">
    <property type="entry name" value="SAM-dependent_MTases_sf"/>
</dbReference>
<name>A0A3T0E7B4_9PROT</name>
<feature type="domain" description="Methyltransferase FkbM" evidence="1">
    <location>
        <begin position="3"/>
        <end position="130"/>
    </location>
</feature>
<dbReference type="Proteomes" id="UP000286954">
    <property type="component" value="Chromosome"/>
</dbReference>
<dbReference type="AlphaFoldDB" id="A0A3T0E7B4"/>
<accession>A0A3T0E7B4</accession>
<dbReference type="SUPFAM" id="SSF53335">
    <property type="entry name" value="S-adenosyl-L-methionine-dependent methyltransferases"/>
    <property type="match status" value="1"/>
</dbReference>
<proteinExistence type="predicted"/>
<evidence type="ECO:0000313" key="3">
    <source>
        <dbReference type="Proteomes" id="UP000286954"/>
    </source>
</evidence>
<dbReference type="InterPro" id="IPR053188">
    <property type="entry name" value="FkbM_Methyltransferase"/>
</dbReference>
<dbReference type="PANTHER" id="PTHR36973">
    <property type="entry name" value="SLL1456 PROTEIN-RELATED"/>
    <property type="match status" value="1"/>
</dbReference>
<evidence type="ECO:0000313" key="2">
    <source>
        <dbReference type="EMBL" id="AZU03117.1"/>
    </source>
</evidence>
<dbReference type="PANTHER" id="PTHR36973:SF4">
    <property type="entry name" value="NODULATION PROTEIN"/>
    <property type="match status" value="1"/>
</dbReference>
<dbReference type="Pfam" id="PF05050">
    <property type="entry name" value="Methyltransf_21"/>
    <property type="match status" value="1"/>
</dbReference>
<dbReference type="GO" id="GO:0032259">
    <property type="term" value="P:methylation"/>
    <property type="evidence" value="ECO:0007669"/>
    <property type="project" value="UniProtKB-KW"/>
</dbReference>
<dbReference type="Gene3D" id="3.40.50.150">
    <property type="entry name" value="Vaccinia Virus protein VP39"/>
    <property type="match status" value="1"/>
</dbReference>
<gene>
    <name evidence="2" type="ORF">X907_0570</name>
</gene>
<keyword evidence="2" id="KW-0808">Transferase</keyword>
<evidence type="ECO:0000259" key="1">
    <source>
        <dbReference type="Pfam" id="PF05050"/>
    </source>
</evidence>